<gene>
    <name evidence="3" type="ORF">K1Y72_32650</name>
</gene>
<dbReference type="Gene3D" id="3.30.750.24">
    <property type="entry name" value="STAS domain"/>
    <property type="match status" value="1"/>
</dbReference>
<dbReference type="Proteomes" id="UP000774570">
    <property type="component" value="Unassembled WGS sequence"/>
</dbReference>
<feature type="domain" description="STAS" evidence="2">
    <location>
        <begin position="20"/>
        <end position="99"/>
    </location>
</feature>
<proteinExistence type="predicted"/>
<reference evidence="3 4" key="1">
    <citation type="submission" date="2021-07" db="EMBL/GenBank/DDBJ databases">
        <title>Actinomadura sp. PM05-2 isolated from lichen.</title>
        <authorList>
            <person name="Somphong A."/>
            <person name="Phongsopitanun W."/>
            <person name="Tanasupawat S."/>
            <person name="Peongsungnone V."/>
        </authorList>
    </citation>
    <scope>NUCLEOTIDE SEQUENCE [LARGE SCALE GENOMIC DNA]</scope>
    <source>
        <strain evidence="3 4">PM05-2</strain>
    </source>
</reference>
<dbReference type="InterPro" id="IPR058548">
    <property type="entry name" value="MlaB-like_STAS"/>
</dbReference>
<dbReference type="EMBL" id="JAIBOA010000030">
    <property type="protein sequence ID" value="MBW8487156.1"/>
    <property type="molecule type" value="Genomic_DNA"/>
</dbReference>
<dbReference type="RefSeq" id="WP_220170387.1">
    <property type="nucleotide sequence ID" value="NZ_JAIBOA010000030.1"/>
</dbReference>
<evidence type="ECO:0000313" key="3">
    <source>
        <dbReference type="EMBL" id="MBW8487156.1"/>
    </source>
</evidence>
<sequence length="123" mass="12635">MATEFDDGRLRITSAGDPPVLRVEGEVDAGGRAALARALREALDRAPGRDLRVDLGGLQGIDLGGLRALADAGRAAGEGRVLVLDPLPHRVRVLLELTGWAGGAGLRLGGSGPPEEDGERPSG</sequence>
<protein>
    <submittedName>
        <fullName evidence="3">STAS domain-containing protein</fullName>
    </submittedName>
</protein>
<dbReference type="InterPro" id="IPR002645">
    <property type="entry name" value="STAS_dom"/>
</dbReference>
<evidence type="ECO:0000256" key="1">
    <source>
        <dbReference type="SAM" id="MobiDB-lite"/>
    </source>
</evidence>
<name>A0ABS7G3N7_9ACTN</name>
<comment type="caution">
    <text evidence="3">The sequence shown here is derived from an EMBL/GenBank/DDBJ whole genome shotgun (WGS) entry which is preliminary data.</text>
</comment>
<keyword evidence="4" id="KW-1185">Reference proteome</keyword>
<organism evidence="3 4">
    <name type="scientific">Actinomadura parmotrematis</name>
    <dbReference type="NCBI Taxonomy" id="2864039"/>
    <lineage>
        <taxon>Bacteria</taxon>
        <taxon>Bacillati</taxon>
        <taxon>Actinomycetota</taxon>
        <taxon>Actinomycetes</taxon>
        <taxon>Streptosporangiales</taxon>
        <taxon>Thermomonosporaceae</taxon>
        <taxon>Actinomadura</taxon>
    </lineage>
</organism>
<evidence type="ECO:0000313" key="4">
    <source>
        <dbReference type="Proteomes" id="UP000774570"/>
    </source>
</evidence>
<feature type="compositionally biased region" description="Acidic residues" evidence="1">
    <location>
        <begin position="114"/>
        <end position="123"/>
    </location>
</feature>
<feature type="region of interest" description="Disordered" evidence="1">
    <location>
        <begin position="102"/>
        <end position="123"/>
    </location>
</feature>
<dbReference type="InterPro" id="IPR036513">
    <property type="entry name" value="STAS_dom_sf"/>
</dbReference>
<dbReference type="PROSITE" id="PS50801">
    <property type="entry name" value="STAS"/>
    <property type="match status" value="1"/>
</dbReference>
<evidence type="ECO:0000259" key="2">
    <source>
        <dbReference type="PROSITE" id="PS50801"/>
    </source>
</evidence>
<feature type="compositionally biased region" description="Gly residues" evidence="1">
    <location>
        <begin position="102"/>
        <end position="112"/>
    </location>
</feature>
<accession>A0ABS7G3N7</accession>
<dbReference type="SUPFAM" id="SSF52091">
    <property type="entry name" value="SpoIIaa-like"/>
    <property type="match status" value="1"/>
</dbReference>
<dbReference type="Pfam" id="PF13466">
    <property type="entry name" value="STAS_2"/>
    <property type="match status" value="1"/>
</dbReference>